<keyword evidence="2" id="KW-0808">Transferase</keyword>
<keyword evidence="5" id="KW-1185">Reference proteome</keyword>
<evidence type="ECO:0000313" key="4">
    <source>
        <dbReference type="EMBL" id="SEK32496.1"/>
    </source>
</evidence>
<dbReference type="GO" id="GO:0016757">
    <property type="term" value="F:glycosyltransferase activity"/>
    <property type="evidence" value="ECO:0007669"/>
    <property type="project" value="UniProtKB-KW"/>
</dbReference>
<dbReference type="GO" id="GO:0016787">
    <property type="term" value="F:hydrolase activity"/>
    <property type="evidence" value="ECO:0007669"/>
    <property type="project" value="UniProtKB-KW"/>
</dbReference>
<dbReference type="Gene3D" id="2.115.10.20">
    <property type="entry name" value="Glycosyl hydrolase domain, family 43"/>
    <property type="match status" value="1"/>
</dbReference>
<dbReference type="PANTHER" id="PTHR34106">
    <property type="entry name" value="GLYCOSIDASE"/>
    <property type="match status" value="1"/>
</dbReference>
<dbReference type="Proteomes" id="UP000198916">
    <property type="component" value="Unassembled WGS sequence"/>
</dbReference>
<dbReference type="EMBL" id="FNZR01000001">
    <property type="protein sequence ID" value="SEK32496.1"/>
    <property type="molecule type" value="Genomic_DNA"/>
</dbReference>
<dbReference type="STRING" id="332977.SAMN05421740_101548"/>
<dbReference type="Pfam" id="PF04041">
    <property type="entry name" value="Glyco_hydro_130"/>
    <property type="match status" value="1"/>
</dbReference>
<evidence type="ECO:0000256" key="2">
    <source>
        <dbReference type="ARBA" id="ARBA00022679"/>
    </source>
</evidence>
<dbReference type="SUPFAM" id="SSF75005">
    <property type="entry name" value="Arabinanase/levansucrase/invertase"/>
    <property type="match status" value="1"/>
</dbReference>
<dbReference type="InterPro" id="IPR007184">
    <property type="entry name" value="Mannoside_phosphorylase"/>
</dbReference>
<name>A0A1H7G2E5_9SPHI</name>
<dbReference type="PIRSF" id="PIRSF016202">
    <property type="entry name" value="PH1107"/>
    <property type="match status" value="1"/>
</dbReference>
<dbReference type="CDD" id="cd18610">
    <property type="entry name" value="GH130_BT3780-like"/>
    <property type="match status" value="1"/>
</dbReference>
<accession>A0A1H7G2E5</accession>
<reference evidence="5" key="1">
    <citation type="submission" date="2016-10" db="EMBL/GenBank/DDBJ databases">
        <authorList>
            <person name="Varghese N."/>
            <person name="Submissions S."/>
        </authorList>
    </citation>
    <scope>NUCLEOTIDE SEQUENCE [LARGE SCALE GENOMIC DNA]</scope>
    <source>
        <strain evidence="5">Jip14</strain>
    </source>
</reference>
<evidence type="ECO:0000256" key="1">
    <source>
        <dbReference type="ARBA" id="ARBA00022676"/>
    </source>
</evidence>
<dbReference type="PANTHER" id="PTHR34106:SF5">
    <property type="entry name" value="GLYCOSIDASE"/>
    <property type="match status" value="1"/>
</dbReference>
<keyword evidence="4" id="KW-0378">Hydrolase</keyword>
<keyword evidence="1" id="KW-0328">Glycosyltransferase</keyword>
<comment type="similarity">
    <text evidence="3">Belongs to the glycosyl hydrolase 130 family.</text>
</comment>
<dbReference type="AlphaFoldDB" id="A0A1H7G2E5"/>
<gene>
    <name evidence="4" type="ORF">SAMN05421740_101548</name>
</gene>
<evidence type="ECO:0000313" key="5">
    <source>
        <dbReference type="Proteomes" id="UP000198916"/>
    </source>
</evidence>
<organism evidence="4 5">
    <name type="scientific">Parapedobacter koreensis</name>
    <dbReference type="NCBI Taxonomy" id="332977"/>
    <lineage>
        <taxon>Bacteria</taxon>
        <taxon>Pseudomonadati</taxon>
        <taxon>Bacteroidota</taxon>
        <taxon>Sphingobacteriia</taxon>
        <taxon>Sphingobacteriales</taxon>
        <taxon>Sphingobacteriaceae</taxon>
        <taxon>Parapedobacter</taxon>
    </lineage>
</organism>
<protein>
    <submittedName>
        <fullName evidence="4">Predicted glycosyl hydrolase, GH43/DUF377 family</fullName>
    </submittedName>
</protein>
<evidence type="ECO:0000256" key="3">
    <source>
        <dbReference type="ARBA" id="ARBA00024356"/>
    </source>
</evidence>
<proteinExistence type="inferred from homology"/>
<sequence>MAISAVSIIFILMKLRYVAAIALSLSSMVTLEACYQQAGDQQIVTAQDTSWALPDWAFGGFERPAGINPVISPIAASLFKDPMTDTLVAWESNDTFNPAATVIDGQIVVLYRAEDKSGVRIGHRTSRLGYAVSNDGFYFERQSTPVFYPADDNQKAYEWPGGTEDPRIAQTIDGMYVMFYTQWNREIPRLGVATSHDLVTWEKHGSIFKGNNTYPAIFNTPHKSAAILTKVVDGRQVITKINGKYWLYWGEHGVYGATSDDLIKWDPVVDENGQLKAFISPRKGYFDSSLTECGPPAILTDKGIVLLYNGKNDPEKGDRRFNKGTYSAGQVLFDSNDPGKVIDRLDAPFLRPMESFEKSGQYVDGTVFIEGLVYYGNKWFLYYGCADSRVAVAVYDPANPAAPDPLPFDIE</sequence>
<dbReference type="InterPro" id="IPR023296">
    <property type="entry name" value="Glyco_hydro_beta-prop_sf"/>
</dbReference>